<gene>
    <name evidence="9" type="ORF">ACA1_206350</name>
</gene>
<dbReference type="GO" id="GO:0003735">
    <property type="term" value="F:structural constituent of ribosome"/>
    <property type="evidence" value="ECO:0007669"/>
    <property type="project" value="InterPro"/>
</dbReference>
<dbReference type="KEGG" id="acan:ACA1_206350"/>
<keyword evidence="5" id="KW-0496">Mitochondrion</keyword>
<comment type="subcellular location">
    <subcellularLocation>
        <location evidence="1">Mitochondrion</location>
    </subcellularLocation>
</comment>
<dbReference type="RefSeq" id="XP_004339914.1">
    <property type="nucleotide sequence ID" value="XM_004339866.1"/>
</dbReference>
<dbReference type="VEuPathDB" id="AmoebaDB:ACA1_206350"/>
<evidence type="ECO:0000256" key="4">
    <source>
        <dbReference type="ARBA" id="ARBA00022980"/>
    </source>
</evidence>
<dbReference type="Proteomes" id="UP000011083">
    <property type="component" value="Unassembled WGS sequence"/>
</dbReference>
<keyword evidence="4" id="KW-0689">Ribosomal protein</keyword>
<dbReference type="Pfam" id="PF18699">
    <property type="entry name" value="MRPL52"/>
    <property type="match status" value="1"/>
</dbReference>
<evidence type="ECO:0000256" key="1">
    <source>
        <dbReference type="ARBA" id="ARBA00004173"/>
    </source>
</evidence>
<dbReference type="PANTHER" id="PTHR34090:SF1">
    <property type="entry name" value="LARGE RIBOSOMAL SUBUNIT PROTEIN ML52"/>
    <property type="match status" value="1"/>
</dbReference>
<proteinExistence type="inferred from homology"/>
<name>L8GZD7_ACACF</name>
<evidence type="ECO:0000313" key="10">
    <source>
        <dbReference type="Proteomes" id="UP000011083"/>
    </source>
</evidence>
<evidence type="ECO:0000313" key="9">
    <source>
        <dbReference type="EMBL" id="ELR17898.1"/>
    </source>
</evidence>
<protein>
    <recommendedName>
        <fullName evidence="7">Large ribosomal subunit protein mL52</fullName>
    </recommendedName>
    <alternativeName>
        <fullName evidence="8">39S ribosomal protein L52, mitochondrial</fullName>
    </alternativeName>
</protein>
<dbReference type="AlphaFoldDB" id="L8GZD7"/>
<dbReference type="GO" id="GO:0005762">
    <property type="term" value="C:mitochondrial large ribosomal subunit"/>
    <property type="evidence" value="ECO:0007669"/>
    <property type="project" value="InterPro"/>
</dbReference>
<dbReference type="InterPro" id="IPR034596">
    <property type="entry name" value="Ribosomal_mL52"/>
</dbReference>
<dbReference type="GeneID" id="14918680"/>
<evidence type="ECO:0000256" key="8">
    <source>
        <dbReference type="ARBA" id="ARBA00035425"/>
    </source>
</evidence>
<evidence type="ECO:0000256" key="7">
    <source>
        <dbReference type="ARBA" id="ARBA00035181"/>
    </source>
</evidence>
<dbReference type="SMR" id="L8GZD7"/>
<dbReference type="EMBL" id="KB007966">
    <property type="protein sequence ID" value="ELR17898.1"/>
    <property type="molecule type" value="Genomic_DNA"/>
</dbReference>
<keyword evidence="3" id="KW-0809">Transit peptide</keyword>
<accession>L8GZD7</accession>
<sequence length="105" mass="12135">MSNGVVANAIWRRSMAGGMRGFASASLPMRAGQRVRLMQGVGRSGNEDGAFHDAPDWEYAAPPSRKQIVWMTKRQETEERIQRLREEVMEMEQKELERQSFYKDE</sequence>
<keyword evidence="10" id="KW-1185">Reference proteome</keyword>
<evidence type="ECO:0000256" key="2">
    <source>
        <dbReference type="ARBA" id="ARBA00007232"/>
    </source>
</evidence>
<comment type="similarity">
    <text evidence="2">Belongs to the mitochondrion-specific ribosomal protein mL52 family.</text>
</comment>
<evidence type="ECO:0000256" key="3">
    <source>
        <dbReference type="ARBA" id="ARBA00022946"/>
    </source>
</evidence>
<evidence type="ECO:0000256" key="5">
    <source>
        <dbReference type="ARBA" id="ARBA00023128"/>
    </source>
</evidence>
<dbReference type="GO" id="GO:0032543">
    <property type="term" value="P:mitochondrial translation"/>
    <property type="evidence" value="ECO:0007669"/>
    <property type="project" value="InterPro"/>
</dbReference>
<organism evidence="9 10">
    <name type="scientific">Acanthamoeba castellanii (strain ATCC 30010 / Neff)</name>
    <dbReference type="NCBI Taxonomy" id="1257118"/>
    <lineage>
        <taxon>Eukaryota</taxon>
        <taxon>Amoebozoa</taxon>
        <taxon>Discosea</taxon>
        <taxon>Longamoebia</taxon>
        <taxon>Centramoebida</taxon>
        <taxon>Acanthamoebidae</taxon>
        <taxon>Acanthamoeba</taxon>
    </lineage>
</organism>
<reference evidence="9 10" key="1">
    <citation type="journal article" date="2013" name="Genome Biol.">
        <title>Genome of Acanthamoeba castellanii highlights extensive lateral gene transfer and early evolution of tyrosine kinase signaling.</title>
        <authorList>
            <person name="Clarke M."/>
            <person name="Lohan A.J."/>
            <person name="Liu B."/>
            <person name="Lagkouvardos I."/>
            <person name="Roy S."/>
            <person name="Zafar N."/>
            <person name="Bertelli C."/>
            <person name="Schilde C."/>
            <person name="Kianianmomeni A."/>
            <person name="Burglin T.R."/>
            <person name="Frech C."/>
            <person name="Turcotte B."/>
            <person name="Kopec K.O."/>
            <person name="Synnott J.M."/>
            <person name="Choo C."/>
            <person name="Paponov I."/>
            <person name="Finkler A."/>
            <person name="Soon Heng Tan C."/>
            <person name="Hutchins A.P."/>
            <person name="Weinmeier T."/>
            <person name="Rattei T."/>
            <person name="Chu J.S."/>
            <person name="Gimenez G."/>
            <person name="Irimia M."/>
            <person name="Rigden D.J."/>
            <person name="Fitzpatrick D.A."/>
            <person name="Lorenzo-Morales J."/>
            <person name="Bateman A."/>
            <person name="Chiu C.H."/>
            <person name="Tang P."/>
            <person name="Hegemann P."/>
            <person name="Fromm H."/>
            <person name="Raoult D."/>
            <person name="Greub G."/>
            <person name="Miranda-Saavedra D."/>
            <person name="Chen N."/>
            <person name="Nash P."/>
            <person name="Ginger M.L."/>
            <person name="Horn M."/>
            <person name="Schaap P."/>
            <person name="Caler L."/>
            <person name="Loftus B."/>
        </authorList>
    </citation>
    <scope>NUCLEOTIDE SEQUENCE [LARGE SCALE GENOMIC DNA]</scope>
    <source>
        <strain evidence="9 10">Neff</strain>
    </source>
</reference>
<evidence type="ECO:0000256" key="6">
    <source>
        <dbReference type="ARBA" id="ARBA00023274"/>
    </source>
</evidence>
<dbReference type="PANTHER" id="PTHR34090">
    <property type="entry name" value="39S RIBOSOMAL PROTEIN L52, MITOCHONDRIAL"/>
    <property type="match status" value="1"/>
</dbReference>
<keyword evidence="6" id="KW-0687">Ribonucleoprotein</keyword>